<sequence length="224" mass="24153">MHTPTRTAVLILAATLSLPAFSAELPKSAVLQFSGSYGIPATMTFNRSGSSYKIVSTVKVPLYRIRFESGGTVSGNSLKPRYYKEIRNGKLYASAKFSGGKVSYGKAGEEKTQAVSGTTMDLFTLAWQLAANDARLPAGLRVTNGKKIYPIAGMSKTGSAQYKFSGGTTPVDRYVVHRGNDVITYAFASKINHIPAQISFTDDYTKTYNLKLTGVKINGKAVKP</sequence>
<proteinExistence type="predicted"/>
<reference evidence="1 2" key="1">
    <citation type="submission" date="2017-06" db="EMBL/GenBank/DDBJ databases">
        <title>Neisseria chenwenguii sp. nov., isolated from the intestinal contents of Tibetan Plateau Pika in Yushu, Qinghai Province, China.</title>
        <authorList>
            <person name="Zhang G."/>
        </authorList>
    </citation>
    <scope>NUCLEOTIDE SEQUENCE [LARGE SCALE GENOMIC DNA]</scope>
    <source>
        <strain evidence="1 2">10023</strain>
    </source>
</reference>
<accession>A0A220RZ78</accession>
<dbReference type="Pfam" id="PF11306">
    <property type="entry name" value="DUF3108"/>
    <property type="match status" value="1"/>
</dbReference>
<keyword evidence="2" id="KW-1185">Reference proteome</keyword>
<evidence type="ECO:0000313" key="2">
    <source>
        <dbReference type="Proteomes" id="UP000198238"/>
    </source>
</evidence>
<dbReference type="InterPro" id="IPR021457">
    <property type="entry name" value="DUF3108"/>
</dbReference>
<gene>
    <name evidence="1" type="ORF">BG910_01090</name>
</gene>
<evidence type="ECO:0000313" key="1">
    <source>
        <dbReference type="EMBL" id="ASK26530.1"/>
    </source>
</evidence>
<dbReference type="RefSeq" id="WP_089035253.1">
    <property type="nucleotide sequence ID" value="NZ_CP022278.1"/>
</dbReference>
<organism evidence="1 2">
    <name type="scientific">Neisseria chenwenguii</name>
    <dbReference type="NCBI Taxonomy" id="1853278"/>
    <lineage>
        <taxon>Bacteria</taxon>
        <taxon>Pseudomonadati</taxon>
        <taxon>Pseudomonadota</taxon>
        <taxon>Betaproteobacteria</taxon>
        <taxon>Neisseriales</taxon>
        <taxon>Neisseriaceae</taxon>
        <taxon>Neisseria</taxon>
    </lineage>
</organism>
<dbReference type="OrthoDB" id="5672750at2"/>
<dbReference type="KEGG" id="nei:BG910_01090"/>
<name>A0A220RZ78_9NEIS</name>
<dbReference type="AlphaFoldDB" id="A0A220RZ78"/>
<dbReference type="EMBL" id="CP022278">
    <property type="protein sequence ID" value="ASK26530.1"/>
    <property type="molecule type" value="Genomic_DNA"/>
</dbReference>
<protein>
    <submittedName>
        <fullName evidence="1">DUF3108 domain-containing protein</fullName>
    </submittedName>
</protein>
<dbReference type="Proteomes" id="UP000198238">
    <property type="component" value="Chromosome"/>
</dbReference>